<feature type="active site" evidence="3">
    <location>
        <position position="197"/>
    </location>
</feature>
<evidence type="ECO:0000256" key="2">
    <source>
        <dbReference type="ARBA" id="ARBA00023002"/>
    </source>
</evidence>
<organism evidence="6 7">
    <name type="scientific">Clydaea vesicula</name>
    <dbReference type="NCBI Taxonomy" id="447962"/>
    <lineage>
        <taxon>Eukaryota</taxon>
        <taxon>Fungi</taxon>
        <taxon>Fungi incertae sedis</taxon>
        <taxon>Chytridiomycota</taxon>
        <taxon>Chytridiomycota incertae sedis</taxon>
        <taxon>Chytridiomycetes</taxon>
        <taxon>Lobulomycetales</taxon>
        <taxon>Lobulomycetaceae</taxon>
        <taxon>Clydaea</taxon>
    </lineage>
</organism>
<dbReference type="InterPro" id="IPR029510">
    <property type="entry name" value="Ald_DH_CS_GLU"/>
</dbReference>
<dbReference type="InterPro" id="IPR015590">
    <property type="entry name" value="Aldehyde_DH_dom"/>
</dbReference>
<evidence type="ECO:0000313" key="6">
    <source>
        <dbReference type="EMBL" id="KAJ3201567.1"/>
    </source>
</evidence>
<dbReference type="Gene3D" id="3.40.605.10">
    <property type="entry name" value="Aldehyde Dehydrogenase, Chain A, domain 1"/>
    <property type="match status" value="1"/>
</dbReference>
<dbReference type="PANTHER" id="PTHR11699">
    <property type="entry name" value="ALDEHYDE DEHYDROGENASE-RELATED"/>
    <property type="match status" value="1"/>
</dbReference>
<feature type="domain" description="Aldehyde dehydrogenase" evidence="5">
    <location>
        <begin position="4"/>
        <end position="349"/>
    </location>
</feature>
<evidence type="ECO:0000256" key="1">
    <source>
        <dbReference type="ARBA" id="ARBA00009986"/>
    </source>
</evidence>
<proteinExistence type="inferred from homology"/>
<gene>
    <name evidence="6" type="primary">MSC7</name>
    <name evidence="6" type="ORF">HK099_002201</name>
</gene>
<evidence type="ECO:0000259" key="5">
    <source>
        <dbReference type="Pfam" id="PF00171"/>
    </source>
</evidence>
<dbReference type="InterPro" id="IPR016162">
    <property type="entry name" value="Ald_DH_N"/>
</dbReference>
<evidence type="ECO:0000256" key="4">
    <source>
        <dbReference type="RuleBase" id="RU003345"/>
    </source>
</evidence>
<keyword evidence="2 4" id="KW-0560">Oxidoreductase</keyword>
<dbReference type="AlphaFoldDB" id="A0AAD5XWN6"/>
<evidence type="ECO:0000313" key="7">
    <source>
        <dbReference type="Proteomes" id="UP001211065"/>
    </source>
</evidence>
<reference evidence="6" key="1">
    <citation type="submission" date="2020-05" db="EMBL/GenBank/DDBJ databases">
        <title>Phylogenomic resolution of chytrid fungi.</title>
        <authorList>
            <person name="Stajich J.E."/>
            <person name="Amses K."/>
            <person name="Simmons R."/>
            <person name="Seto K."/>
            <person name="Myers J."/>
            <person name="Bonds A."/>
            <person name="Quandt C.A."/>
            <person name="Barry K."/>
            <person name="Liu P."/>
            <person name="Grigoriev I."/>
            <person name="Longcore J.E."/>
            <person name="James T.Y."/>
        </authorList>
    </citation>
    <scope>NUCLEOTIDE SEQUENCE</scope>
    <source>
        <strain evidence="6">JEL0476</strain>
    </source>
</reference>
<dbReference type="Gene3D" id="3.40.309.10">
    <property type="entry name" value="Aldehyde Dehydrogenase, Chain A, domain 2"/>
    <property type="match status" value="1"/>
</dbReference>
<dbReference type="InterPro" id="IPR016161">
    <property type="entry name" value="Ald_DH/histidinol_DH"/>
</dbReference>
<dbReference type="InterPro" id="IPR016163">
    <property type="entry name" value="Ald_DH_C"/>
</dbReference>
<protein>
    <submittedName>
        <fullName evidence="6">Meiotic Sister-Chromatid recombination aldehyde dehydrogenase</fullName>
    </submittedName>
</protein>
<accession>A0AAD5XWN6</accession>
<dbReference type="Pfam" id="PF00171">
    <property type="entry name" value="Aldedh"/>
    <property type="match status" value="1"/>
</dbReference>
<name>A0AAD5XWN6_9FUNG</name>
<dbReference type="GO" id="GO:0016620">
    <property type="term" value="F:oxidoreductase activity, acting on the aldehyde or oxo group of donors, NAD or NADP as acceptor"/>
    <property type="evidence" value="ECO:0007669"/>
    <property type="project" value="InterPro"/>
</dbReference>
<comment type="caution">
    <text evidence="6">The sequence shown here is derived from an EMBL/GenBank/DDBJ whole genome shotgun (WGS) entry which is preliminary data.</text>
</comment>
<dbReference type="PROSITE" id="PS00687">
    <property type="entry name" value="ALDEHYDE_DEHYDR_GLU"/>
    <property type="match status" value="1"/>
</dbReference>
<feature type="non-terminal residue" evidence="6">
    <location>
        <position position="349"/>
    </location>
</feature>
<evidence type="ECO:0000256" key="3">
    <source>
        <dbReference type="PROSITE-ProRule" id="PRU10007"/>
    </source>
</evidence>
<dbReference type="PROSITE" id="PS00070">
    <property type="entry name" value="ALDEHYDE_DEHYDR_CYS"/>
    <property type="match status" value="1"/>
</dbReference>
<comment type="similarity">
    <text evidence="1 4">Belongs to the aldehyde dehydrogenase family.</text>
</comment>
<dbReference type="SUPFAM" id="SSF53720">
    <property type="entry name" value="ALDH-like"/>
    <property type="match status" value="1"/>
</dbReference>
<keyword evidence="7" id="KW-1185">Reference proteome</keyword>
<sequence>MKLGTTKIKTKEEIVSSIKKIKVYQNEYFKKTSFKQRIEVLKTIKHFILNNQDLICKISSRDTGKTLLDSTFGEIIPTLEKLNWTIKNGESCLKTSKRDSVGVMGLIVSWNYPFHNVISPLISALMAGNGLAVKCSEHTCFTTEFLSPDLVVFIDGFAEAGETLIENVDKVTFIGSPNVGKLVMEKASKTLTPVILELGGKDAAIIFDDCDYSNMLKICLRGALQNAGQNCAGLERMIVQDTIYDQLVADMSETLSSLRVGSPFEEGVVDIGAITMKNQLSIIQILVDDAVNKGAKVLVGGTPYINPKYPSGQYYTPTLITGVTKEMKLYTEEVFGPVILLFKFKTEKE</sequence>
<dbReference type="InterPro" id="IPR016160">
    <property type="entry name" value="Ald_DH_CS_CYS"/>
</dbReference>
<dbReference type="Proteomes" id="UP001211065">
    <property type="component" value="Unassembled WGS sequence"/>
</dbReference>
<dbReference type="EMBL" id="JADGJW010001708">
    <property type="protein sequence ID" value="KAJ3201567.1"/>
    <property type="molecule type" value="Genomic_DNA"/>
</dbReference>